<accession>A0AC34QIG3</accession>
<name>A0AC34QIG3_9BILA</name>
<reference evidence="2" key="1">
    <citation type="submission" date="2022-11" db="UniProtKB">
        <authorList>
            <consortium name="WormBaseParasite"/>
        </authorList>
    </citation>
    <scope>IDENTIFICATION</scope>
</reference>
<dbReference type="WBParaSite" id="JU765_v2.g16645.t1">
    <property type="protein sequence ID" value="JU765_v2.g16645.t1"/>
    <property type="gene ID" value="JU765_v2.g16645"/>
</dbReference>
<sequence length="381" mass="42043">MFALTNSVIISLLTPILAKTNYWAVFAARYLMGFGEGFIMPSLLSMASHWFPANERASFAAIYTSGNQIGAMLTVPISSFLCSSEYFGWESIFYFFGSVGLALIILWFIFVSDTPEKNKFITNAEEKYLHETIGQHHKKRSDATPWKSLLTSVPLFGAIFAQISFSFSIVLMQSFLPLFMKQVLQVSLKTNGLFSILPFLTQIISKNAIGNIGDILKKKNILTNTQAVKIFQCSGNIGSGICFLLLAFFIDCDTVPLALVVLGFYGVFIACGIPGFFTALLSIAPKYSGTIGSVALTIAAMTISVVPFFVAFFNKNGTPEEWRKLFLIPVGLHFSSAIVFGILGSAEIQEWAKSTNIPEKENLQEMKEEEADLFDKLSIAE</sequence>
<dbReference type="Proteomes" id="UP000887576">
    <property type="component" value="Unplaced"/>
</dbReference>
<evidence type="ECO:0000313" key="1">
    <source>
        <dbReference type="Proteomes" id="UP000887576"/>
    </source>
</evidence>
<proteinExistence type="predicted"/>
<protein>
    <submittedName>
        <fullName evidence="2">Major facilitator superfamily (MFS) profile domain-containing protein</fullName>
    </submittedName>
</protein>
<organism evidence="1 2">
    <name type="scientific">Panagrolaimus sp. JU765</name>
    <dbReference type="NCBI Taxonomy" id="591449"/>
    <lineage>
        <taxon>Eukaryota</taxon>
        <taxon>Metazoa</taxon>
        <taxon>Ecdysozoa</taxon>
        <taxon>Nematoda</taxon>
        <taxon>Chromadorea</taxon>
        <taxon>Rhabditida</taxon>
        <taxon>Tylenchina</taxon>
        <taxon>Panagrolaimomorpha</taxon>
        <taxon>Panagrolaimoidea</taxon>
        <taxon>Panagrolaimidae</taxon>
        <taxon>Panagrolaimus</taxon>
    </lineage>
</organism>
<evidence type="ECO:0000313" key="2">
    <source>
        <dbReference type="WBParaSite" id="JU765_v2.g16645.t1"/>
    </source>
</evidence>